<dbReference type="GO" id="GO:0004722">
    <property type="term" value="F:protein serine/threonine phosphatase activity"/>
    <property type="evidence" value="ECO:0007669"/>
    <property type="project" value="UniProtKB-EC"/>
</dbReference>
<dbReference type="EMBL" id="GL983998">
    <property type="protein sequence ID" value="EGR30405.1"/>
    <property type="molecule type" value="Genomic_DNA"/>
</dbReference>
<name>G0QWJ2_ICHMU</name>
<sequence>MGAYLSEPITQKDIDYSNQSPNYEYCAASMQGWRVEMEDTHIANTDIDGQKNALFAVFDGHGGAEISKYQYKEALTQAFLKMDDLIRSQLPDAIAGCTANVILIIEKKNIYCANCGDSRTVISKGGTALPLSIDHKPDDEIELKRINNAGGQVLNGRVNGNLNLSRAIGDMDYKINEINKNCDPKDYMISAFPDVQVQEITNDINLIVMGCDGIWECKDNQYIIEYFSKQEDLQQQSQDFLDEIISKNQDGASIGMDNMTLIVIRIK</sequence>
<evidence type="ECO:0000256" key="1">
    <source>
        <dbReference type="ARBA" id="ARBA00004170"/>
    </source>
</evidence>
<dbReference type="Gene3D" id="3.60.40.10">
    <property type="entry name" value="PPM-type phosphatase domain"/>
    <property type="match status" value="1"/>
</dbReference>
<dbReference type="STRING" id="857967.G0QWJ2"/>
<dbReference type="InterPro" id="IPR015655">
    <property type="entry name" value="PP2C"/>
</dbReference>
<dbReference type="SMART" id="SM00332">
    <property type="entry name" value="PP2Cc"/>
    <property type="match status" value="1"/>
</dbReference>
<keyword evidence="9" id="KW-1185">Reference proteome</keyword>
<dbReference type="PANTHER" id="PTHR13832:SF827">
    <property type="entry name" value="PROTEIN PHOSPHATASE 1L"/>
    <property type="match status" value="1"/>
</dbReference>
<evidence type="ECO:0000259" key="7">
    <source>
        <dbReference type="PROSITE" id="PS51746"/>
    </source>
</evidence>
<evidence type="ECO:0000313" key="8">
    <source>
        <dbReference type="EMBL" id="EGR30405.1"/>
    </source>
</evidence>
<dbReference type="AlphaFoldDB" id="G0QWJ2"/>
<keyword evidence="2" id="KW-0479">Metal-binding</keyword>
<dbReference type="CDD" id="cd00143">
    <property type="entry name" value="PP2Cc"/>
    <property type="match status" value="1"/>
</dbReference>
<dbReference type="Proteomes" id="UP000008983">
    <property type="component" value="Unassembled WGS sequence"/>
</dbReference>
<evidence type="ECO:0000256" key="3">
    <source>
        <dbReference type="ARBA" id="ARBA00022801"/>
    </source>
</evidence>
<dbReference type="OMA" id="CILIEFK"/>
<dbReference type="PANTHER" id="PTHR13832">
    <property type="entry name" value="PROTEIN PHOSPHATASE 2C"/>
    <property type="match status" value="1"/>
</dbReference>
<dbReference type="GO" id="GO:0046872">
    <property type="term" value="F:metal ion binding"/>
    <property type="evidence" value="ECO:0007669"/>
    <property type="project" value="UniProtKB-KW"/>
</dbReference>
<dbReference type="InterPro" id="IPR036457">
    <property type="entry name" value="PPM-type-like_dom_sf"/>
</dbReference>
<proteinExistence type="inferred from homology"/>
<keyword evidence="5" id="KW-0472">Membrane</keyword>
<evidence type="ECO:0000256" key="6">
    <source>
        <dbReference type="RuleBase" id="RU003465"/>
    </source>
</evidence>
<accession>G0QWJ2</accession>
<evidence type="ECO:0000256" key="4">
    <source>
        <dbReference type="ARBA" id="ARBA00022912"/>
    </source>
</evidence>
<dbReference type="Pfam" id="PF00481">
    <property type="entry name" value="PP2C"/>
    <property type="match status" value="1"/>
</dbReference>
<dbReference type="PROSITE" id="PS01032">
    <property type="entry name" value="PPM_1"/>
    <property type="match status" value="1"/>
</dbReference>
<dbReference type="PROSITE" id="PS51746">
    <property type="entry name" value="PPM_2"/>
    <property type="match status" value="1"/>
</dbReference>
<feature type="domain" description="PPM-type phosphatase" evidence="7">
    <location>
        <begin position="24"/>
        <end position="266"/>
    </location>
</feature>
<protein>
    <submittedName>
        <fullName evidence="8">Protein phosphatase 2c, putative</fullName>
        <ecNumber evidence="8">3.1.3.16</ecNumber>
    </submittedName>
</protein>
<comment type="subcellular location">
    <subcellularLocation>
        <location evidence="1">Membrane</location>
        <topology evidence="1">Peripheral membrane protein</topology>
    </subcellularLocation>
</comment>
<comment type="similarity">
    <text evidence="6">Belongs to the PP2C family.</text>
</comment>
<dbReference type="RefSeq" id="XP_004031992.1">
    <property type="nucleotide sequence ID" value="XM_004031944.1"/>
</dbReference>
<keyword evidence="3 6" id="KW-0378">Hydrolase</keyword>
<evidence type="ECO:0000256" key="2">
    <source>
        <dbReference type="ARBA" id="ARBA00022723"/>
    </source>
</evidence>
<dbReference type="InterPro" id="IPR001932">
    <property type="entry name" value="PPM-type_phosphatase-like_dom"/>
</dbReference>
<dbReference type="EC" id="3.1.3.16" evidence="8"/>
<dbReference type="GO" id="GO:0016020">
    <property type="term" value="C:membrane"/>
    <property type="evidence" value="ECO:0007669"/>
    <property type="project" value="UniProtKB-SubCell"/>
</dbReference>
<dbReference type="SUPFAM" id="SSF81606">
    <property type="entry name" value="PP2C-like"/>
    <property type="match status" value="1"/>
</dbReference>
<reference evidence="8 9" key="1">
    <citation type="submission" date="2011-07" db="EMBL/GenBank/DDBJ databases">
        <authorList>
            <person name="Coyne R."/>
            <person name="Brami D."/>
            <person name="Johnson J."/>
            <person name="Hostetler J."/>
            <person name="Hannick L."/>
            <person name="Clark T."/>
            <person name="Cassidy-Hanley D."/>
            <person name="Inman J."/>
        </authorList>
    </citation>
    <scope>NUCLEOTIDE SEQUENCE [LARGE SCALE GENOMIC DNA]</scope>
    <source>
        <strain evidence="8 9">G5</strain>
    </source>
</reference>
<dbReference type="InParanoid" id="G0QWJ2"/>
<organism evidence="8 9">
    <name type="scientific">Ichthyophthirius multifiliis</name>
    <name type="common">White spot disease agent</name>
    <name type="synonym">Ich</name>
    <dbReference type="NCBI Taxonomy" id="5932"/>
    <lineage>
        <taxon>Eukaryota</taxon>
        <taxon>Sar</taxon>
        <taxon>Alveolata</taxon>
        <taxon>Ciliophora</taxon>
        <taxon>Intramacronucleata</taxon>
        <taxon>Oligohymenophorea</taxon>
        <taxon>Hymenostomatida</taxon>
        <taxon>Ophryoglenina</taxon>
        <taxon>Ichthyophthirius</taxon>
    </lineage>
</organism>
<evidence type="ECO:0000313" key="9">
    <source>
        <dbReference type="Proteomes" id="UP000008983"/>
    </source>
</evidence>
<dbReference type="InterPro" id="IPR000222">
    <property type="entry name" value="PP2C_BS"/>
</dbReference>
<dbReference type="OrthoDB" id="10264738at2759"/>
<dbReference type="eggNOG" id="KOG0698">
    <property type="taxonomic scope" value="Eukaryota"/>
</dbReference>
<gene>
    <name evidence="8" type="ORF">IMG5_132770</name>
</gene>
<keyword evidence="4 6" id="KW-0904">Protein phosphatase</keyword>
<dbReference type="GeneID" id="14906520"/>
<evidence type="ECO:0000256" key="5">
    <source>
        <dbReference type="ARBA" id="ARBA00023136"/>
    </source>
</evidence>